<accession>A0ACD5TXS1</accession>
<dbReference type="EnsemblPlants" id="AVESA.00010b.r2.1DG0142030.1">
    <property type="protein sequence ID" value="AVESA.00010b.r2.1DG0142030.1.CDS"/>
    <property type="gene ID" value="AVESA.00010b.r2.1DG0142030"/>
</dbReference>
<evidence type="ECO:0000313" key="1">
    <source>
        <dbReference type="EnsemblPlants" id="AVESA.00010b.r2.1DG0142030.1.CDS"/>
    </source>
</evidence>
<protein>
    <submittedName>
        <fullName evidence="1">Uncharacterized protein</fullName>
    </submittedName>
</protein>
<organism evidence="1 2">
    <name type="scientific">Avena sativa</name>
    <name type="common">Oat</name>
    <dbReference type="NCBI Taxonomy" id="4498"/>
    <lineage>
        <taxon>Eukaryota</taxon>
        <taxon>Viridiplantae</taxon>
        <taxon>Streptophyta</taxon>
        <taxon>Embryophyta</taxon>
        <taxon>Tracheophyta</taxon>
        <taxon>Spermatophyta</taxon>
        <taxon>Magnoliopsida</taxon>
        <taxon>Liliopsida</taxon>
        <taxon>Poales</taxon>
        <taxon>Poaceae</taxon>
        <taxon>BOP clade</taxon>
        <taxon>Pooideae</taxon>
        <taxon>Poodae</taxon>
        <taxon>Poeae</taxon>
        <taxon>Poeae Chloroplast Group 1 (Aveneae type)</taxon>
        <taxon>Aveninae</taxon>
        <taxon>Avena</taxon>
    </lineage>
</organism>
<name>A0ACD5TXS1_AVESA</name>
<proteinExistence type="predicted"/>
<sequence length="477" mass="53663">MKPGGGGAEHGFGVQVHPPATGRRGCVEDAPPHPPPPFPATKVSPQMKKKKQEQEHEQQPAAMGSLPEGPLVEILSRVPYKSLCRFKSVSKPWLSLCSDPKVRKRCPQTLSGFFFNKSSCGLSFRNLSGRGTPMTDPSLPFLGGRYERVEVEQCCGGLLLCKYWESYKGRNKKKYGYAVCNPATGQWNVLTLIVLPDPEDGVPVIYDDIDNFFLAFDAANPSRFVVFAPLSNSFGEFVQVAIFSSETRQWTSVENEWGYKTALIGIPECVFLNGTMHFATHHGTIVTVDMEGKVWGEIEMPDDRPDVYSYTSIGQSQGCLYAWQIDNDNDCKLCLWVLEDYAASGKWTLKHTLNVSEVFGRRLDEDDHSYTMFAIHPDCSLVFLNDGEHMTVSYDIDNQKFSVISTSRSEFVYGALYVPCFVEWLSEGLIFLWGTVLDMSYALSSPMFTSVWPSYLFVFRFVLFSGFEMCWLAMENL</sequence>
<dbReference type="Proteomes" id="UP001732700">
    <property type="component" value="Chromosome 1D"/>
</dbReference>
<reference evidence="1" key="1">
    <citation type="submission" date="2021-05" db="EMBL/GenBank/DDBJ databases">
        <authorList>
            <person name="Scholz U."/>
            <person name="Mascher M."/>
            <person name="Fiebig A."/>
        </authorList>
    </citation>
    <scope>NUCLEOTIDE SEQUENCE [LARGE SCALE GENOMIC DNA]</scope>
</reference>
<reference evidence="1" key="2">
    <citation type="submission" date="2025-09" db="UniProtKB">
        <authorList>
            <consortium name="EnsemblPlants"/>
        </authorList>
    </citation>
    <scope>IDENTIFICATION</scope>
</reference>
<keyword evidence="2" id="KW-1185">Reference proteome</keyword>
<evidence type="ECO:0000313" key="2">
    <source>
        <dbReference type="Proteomes" id="UP001732700"/>
    </source>
</evidence>